<dbReference type="GO" id="GO:0003677">
    <property type="term" value="F:DNA binding"/>
    <property type="evidence" value="ECO:0007669"/>
    <property type="project" value="UniProtKB-KW"/>
</dbReference>
<evidence type="ECO:0000259" key="2">
    <source>
        <dbReference type="PROSITE" id="PS51253"/>
    </source>
</evidence>
<reference evidence="3 4" key="1">
    <citation type="journal article" date="2018" name="Nat. Ecol. Evol.">
        <title>Pezizomycetes genomes reveal the molecular basis of ectomycorrhizal truffle lifestyle.</title>
        <authorList>
            <person name="Murat C."/>
            <person name="Payen T."/>
            <person name="Noel B."/>
            <person name="Kuo A."/>
            <person name="Morin E."/>
            <person name="Chen J."/>
            <person name="Kohler A."/>
            <person name="Krizsan K."/>
            <person name="Balestrini R."/>
            <person name="Da Silva C."/>
            <person name="Montanini B."/>
            <person name="Hainaut M."/>
            <person name="Levati E."/>
            <person name="Barry K.W."/>
            <person name="Belfiori B."/>
            <person name="Cichocki N."/>
            <person name="Clum A."/>
            <person name="Dockter R.B."/>
            <person name="Fauchery L."/>
            <person name="Guy J."/>
            <person name="Iotti M."/>
            <person name="Le Tacon F."/>
            <person name="Lindquist E.A."/>
            <person name="Lipzen A."/>
            <person name="Malagnac F."/>
            <person name="Mello A."/>
            <person name="Molinier V."/>
            <person name="Miyauchi S."/>
            <person name="Poulain J."/>
            <person name="Riccioni C."/>
            <person name="Rubini A."/>
            <person name="Sitrit Y."/>
            <person name="Splivallo R."/>
            <person name="Traeger S."/>
            <person name="Wang M."/>
            <person name="Zifcakova L."/>
            <person name="Wipf D."/>
            <person name="Zambonelli A."/>
            <person name="Paolocci F."/>
            <person name="Nowrousian M."/>
            <person name="Ottonello S."/>
            <person name="Baldrian P."/>
            <person name="Spatafora J.W."/>
            <person name="Henrissat B."/>
            <person name="Nagy L.G."/>
            <person name="Aury J.M."/>
            <person name="Wincker P."/>
            <person name="Grigoriev I.V."/>
            <person name="Bonfante P."/>
            <person name="Martin F.M."/>
        </authorList>
    </citation>
    <scope>NUCLEOTIDE SEQUENCE [LARGE SCALE GENOMIC DNA]</scope>
    <source>
        <strain evidence="3 4">120613-1</strain>
    </source>
</reference>
<evidence type="ECO:0000313" key="3">
    <source>
        <dbReference type="EMBL" id="RPB04670.1"/>
    </source>
</evidence>
<gene>
    <name evidence="3" type="ORF">L873DRAFT_1786150</name>
</gene>
<sequence length="345" mass="39585">MRNMIIKMRAPTLDEALAFFKIPKSTIGRWRKPEVLQKIVQQVGGDGSRRDTLATFMCLWPEMELKLFEAFIVRQAHGRPVRDGWFHGKAKELWKTTYPNLPAGLFVFSQGWFHRFLSRHRIVLRFVTSTAQSLLDSYKEDILSWLRFNRQNRILTPLVSSPLQASPSPRSLHYICNDNQGGIPEHCICNVDETPLPWEFLAGWTYDIQGARTIWSRSAQSGSEKCQCTLFLCIFADGVPRVPPVLIFTATTGAKIREQESHLWDNRVHVEFSPTGWMNEALFNKFILQSLVPIFGDQRALFVFDRYRAHLTSSVIQTCRKHKITPSLIPAGTTPLTQPLDVTLK</sequence>
<proteinExistence type="predicted"/>
<dbReference type="AlphaFoldDB" id="A0A3N4K247"/>
<dbReference type="Gene3D" id="1.10.10.60">
    <property type="entry name" value="Homeodomain-like"/>
    <property type="match status" value="1"/>
</dbReference>
<evidence type="ECO:0000256" key="1">
    <source>
        <dbReference type="ARBA" id="ARBA00023125"/>
    </source>
</evidence>
<dbReference type="EMBL" id="ML120357">
    <property type="protein sequence ID" value="RPB04670.1"/>
    <property type="molecule type" value="Genomic_DNA"/>
</dbReference>
<evidence type="ECO:0000313" key="4">
    <source>
        <dbReference type="Proteomes" id="UP000276215"/>
    </source>
</evidence>
<dbReference type="SMART" id="SM00674">
    <property type="entry name" value="CENPB"/>
    <property type="match status" value="1"/>
</dbReference>
<dbReference type="STRING" id="1336337.A0A3N4K247"/>
<dbReference type="SUPFAM" id="SSF46689">
    <property type="entry name" value="Homeodomain-like"/>
    <property type="match status" value="1"/>
</dbReference>
<dbReference type="InterPro" id="IPR006600">
    <property type="entry name" value="HTH_CenpB_DNA-bd_dom"/>
</dbReference>
<dbReference type="InterPro" id="IPR004875">
    <property type="entry name" value="DDE_SF_endonuclease_dom"/>
</dbReference>
<name>A0A3N4K247_9PEZI</name>
<accession>A0A3N4K247</accession>
<feature type="domain" description="HTH CENPB-type" evidence="2">
    <location>
        <begin position="51"/>
        <end position="126"/>
    </location>
</feature>
<dbReference type="GO" id="GO:0005634">
    <property type="term" value="C:nucleus"/>
    <property type="evidence" value="ECO:0007669"/>
    <property type="project" value="TreeGrafter"/>
</dbReference>
<dbReference type="Pfam" id="PF03184">
    <property type="entry name" value="DDE_1"/>
    <property type="match status" value="1"/>
</dbReference>
<keyword evidence="1" id="KW-0238">DNA-binding</keyword>
<dbReference type="InterPro" id="IPR009057">
    <property type="entry name" value="Homeodomain-like_sf"/>
</dbReference>
<dbReference type="PROSITE" id="PS51253">
    <property type="entry name" value="HTH_CENPB"/>
    <property type="match status" value="1"/>
</dbReference>
<dbReference type="InterPro" id="IPR050863">
    <property type="entry name" value="CenT-Element_Derived"/>
</dbReference>
<dbReference type="PANTHER" id="PTHR19303">
    <property type="entry name" value="TRANSPOSON"/>
    <property type="match status" value="1"/>
</dbReference>
<keyword evidence="4" id="KW-1185">Reference proteome</keyword>
<organism evidence="3 4">
    <name type="scientific">Choiromyces venosus 120613-1</name>
    <dbReference type="NCBI Taxonomy" id="1336337"/>
    <lineage>
        <taxon>Eukaryota</taxon>
        <taxon>Fungi</taxon>
        <taxon>Dikarya</taxon>
        <taxon>Ascomycota</taxon>
        <taxon>Pezizomycotina</taxon>
        <taxon>Pezizomycetes</taxon>
        <taxon>Pezizales</taxon>
        <taxon>Tuberaceae</taxon>
        <taxon>Choiromyces</taxon>
    </lineage>
</organism>
<dbReference type="Pfam" id="PF03221">
    <property type="entry name" value="HTH_Tnp_Tc5"/>
    <property type="match status" value="1"/>
</dbReference>
<dbReference type="OrthoDB" id="5422061at2759"/>
<protein>
    <recommendedName>
        <fullName evidence="2">HTH CENPB-type domain-containing protein</fullName>
    </recommendedName>
</protein>
<dbReference type="Proteomes" id="UP000276215">
    <property type="component" value="Unassembled WGS sequence"/>
</dbReference>